<accession>A0A8D4VL88</accession>
<dbReference type="KEGG" id="moz:MoryE10_01980"/>
<keyword evidence="3" id="KW-1185">Reference proteome</keyword>
<protein>
    <recommendedName>
        <fullName evidence="4">Lipoprotein</fullName>
    </recommendedName>
</protein>
<proteinExistence type="predicted"/>
<evidence type="ECO:0000313" key="3">
    <source>
        <dbReference type="Proteomes" id="UP000824988"/>
    </source>
</evidence>
<evidence type="ECO:0000256" key="1">
    <source>
        <dbReference type="SAM" id="SignalP"/>
    </source>
</evidence>
<feature type="chain" id="PRO_5034425377" description="Lipoprotein" evidence="1">
    <location>
        <begin position="22"/>
        <end position="203"/>
    </location>
</feature>
<evidence type="ECO:0008006" key="4">
    <source>
        <dbReference type="Google" id="ProtNLM"/>
    </source>
</evidence>
<feature type="signal peptide" evidence="1">
    <location>
        <begin position="1"/>
        <end position="21"/>
    </location>
</feature>
<reference evidence="2" key="1">
    <citation type="submission" date="2019-06" db="EMBL/GenBank/DDBJ databases">
        <title>Complete genome sequence of Methylogaea oryzae strain JCM16910.</title>
        <authorList>
            <person name="Asakawa S."/>
        </authorList>
    </citation>
    <scope>NUCLEOTIDE SEQUENCE</scope>
    <source>
        <strain evidence="2">E10</strain>
    </source>
</reference>
<gene>
    <name evidence="2" type="ORF">MoryE10_01980</name>
</gene>
<organism evidence="2 3">
    <name type="scientific">Methylogaea oryzae</name>
    <dbReference type="NCBI Taxonomy" id="1295382"/>
    <lineage>
        <taxon>Bacteria</taxon>
        <taxon>Pseudomonadati</taxon>
        <taxon>Pseudomonadota</taxon>
        <taxon>Gammaproteobacteria</taxon>
        <taxon>Methylococcales</taxon>
        <taxon>Methylococcaceae</taxon>
        <taxon>Methylogaea</taxon>
    </lineage>
</organism>
<evidence type="ECO:0000313" key="2">
    <source>
        <dbReference type="EMBL" id="BBL69592.1"/>
    </source>
</evidence>
<keyword evidence="1" id="KW-0732">Signal</keyword>
<dbReference type="Proteomes" id="UP000824988">
    <property type="component" value="Chromosome"/>
</dbReference>
<sequence>MKKIGTSLITLALALSAGACSEGQLSNIAQNALKPQAGVGGGSVSGQESASAAPVTYSNKARKFHFTIPAGWAKVGGDPEGENAQFQKVGGTASFQFHYTSMASNFPAEASVKASLTMAKDEIKQGKNIEAKRRDDKCQSNPKVQCARGWELIDAGKDGHQRIIWQAYDKDNYYYNFMGASDTAEFQSVRAVLQEIINSVKFD</sequence>
<dbReference type="AlphaFoldDB" id="A0A8D4VL88"/>
<dbReference type="RefSeq" id="WP_221047949.1">
    <property type="nucleotide sequence ID" value="NZ_AP019782.1"/>
</dbReference>
<name>A0A8D4VL88_9GAMM</name>
<dbReference type="PROSITE" id="PS51257">
    <property type="entry name" value="PROKAR_LIPOPROTEIN"/>
    <property type="match status" value="1"/>
</dbReference>
<dbReference type="EMBL" id="AP019782">
    <property type="protein sequence ID" value="BBL69592.1"/>
    <property type="molecule type" value="Genomic_DNA"/>
</dbReference>